<evidence type="ECO:0000313" key="3">
    <source>
        <dbReference type="Proteomes" id="UP000066376"/>
    </source>
</evidence>
<proteinExistence type="predicted"/>
<gene>
    <name evidence="2" type="ORF">YLM1_1773</name>
</gene>
<protein>
    <submittedName>
        <fullName evidence="2">Transglutaminase domain-containing protein</fullName>
    </submittedName>
</protein>
<dbReference type="GeneID" id="28490082"/>
<dbReference type="RefSeq" id="WP_067148728.1">
    <property type="nucleotide sequence ID" value="NZ_CP014265.1"/>
</dbReference>
<evidence type="ECO:0000313" key="2">
    <source>
        <dbReference type="EMBL" id="AMK16328.1"/>
    </source>
</evidence>
<dbReference type="SUPFAM" id="SSF54001">
    <property type="entry name" value="Cysteine proteinases"/>
    <property type="match status" value="1"/>
</dbReference>
<dbReference type="PATRIC" id="fig|294671.3.peg.1843"/>
<accession>A0A126R2P8</accession>
<dbReference type="InterPro" id="IPR056937">
    <property type="entry name" value="YqbQ/XkdQ"/>
</dbReference>
<dbReference type="Proteomes" id="UP000066376">
    <property type="component" value="Chromosome"/>
</dbReference>
<dbReference type="PANTHER" id="PTHR33490">
    <property type="entry name" value="BLR5614 PROTEIN-RELATED"/>
    <property type="match status" value="1"/>
</dbReference>
<dbReference type="AlphaFoldDB" id="A0A126R2P8"/>
<dbReference type="Gene3D" id="3.10.620.30">
    <property type="match status" value="1"/>
</dbReference>
<evidence type="ECO:0000259" key="1">
    <source>
        <dbReference type="SMART" id="SM00460"/>
    </source>
</evidence>
<reference evidence="2 3" key="1">
    <citation type="journal article" date="2016" name="Genome Announc.">
        <title>Draft Genome Sequence of the Rumen Methanogen Methanobrevibacter olleyae YLM1.</title>
        <authorList>
            <person name="Kelly W.J."/>
            <person name="Li D."/>
            <person name="Lambie S.C."/>
            <person name="Cox F."/>
            <person name="Attwood G.T."/>
            <person name="Altermann E."/>
            <person name="Leahy S.C."/>
        </authorList>
    </citation>
    <scope>NUCLEOTIDE SEQUENCE [LARGE SCALE GENOMIC DNA]</scope>
    <source>
        <strain evidence="2 3">YLM1</strain>
    </source>
</reference>
<dbReference type="InterPro" id="IPR002931">
    <property type="entry name" value="Transglutaminase-like"/>
</dbReference>
<dbReference type="STRING" id="294671.YLM1_1773"/>
<reference evidence="3" key="2">
    <citation type="submission" date="2016-02" db="EMBL/GenBank/DDBJ databases">
        <title>The draft genome sequence of the rumen methanogen Methanobrevibacter olleyae YLM1.</title>
        <authorList>
            <consortium name="New Zealand Agricultural Greenhouse Gas Research Centre/Pastoral Greenhouse Gas Research Consortium"/>
            <person name="Kelly W.J."/>
            <person name="Li D."/>
            <person name="Lambie S.C."/>
            <person name="Attwood G.T."/>
            <person name="Altermann E."/>
            <person name="Leahy S.C."/>
        </authorList>
    </citation>
    <scope>NUCLEOTIDE SEQUENCE [LARGE SCALE GENOMIC DNA]</scope>
    <source>
        <strain evidence="3">YLM1</strain>
    </source>
</reference>
<dbReference type="PANTHER" id="PTHR33490:SF3">
    <property type="entry name" value="CONSERVED INTEGRAL MEMBRANE PROTEIN"/>
    <property type="match status" value="1"/>
</dbReference>
<dbReference type="EMBL" id="CP014265">
    <property type="protein sequence ID" value="AMK16328.1"/>
    <property type="molecule type" value="Genomic_DNA"/>
</dbReference>
<dbReference type="InterPro" id="IPR038765">
    <property type="entry name" value="Papain-like_cys_pep_sf"/>
</dbReference>
<dbReference type="KEGG" id="mol:YLM1_1773"/>
<organism evidence="2 3">
    <name type="scientific">Methanobrevibacter olleyae</name>
    <dbReference type="NCBI Taxonomy" id="294671"/>
    <lineage>
        <taxon>Archaea</taxon>
        <taxon>Methanobacteriati</taxon>
        <taxon>Methanobacteriota</taxon>
        <taxon>Methanomada group</taxon>
        <taxon>Methanobacteria</taxon>
        <taxon>Methanobacteriales</taxon>
        <taxon>Methanobacteriaceae</taxon>
        <taxon>Methanobrevibacter</taxon>
    </lineage>
</organism>
<keyword evidence="3" id="KW-1185">Reference proteome</keyword>
<dbReference type="Pfam" id="PF24032">
    <property type="entry name" value="YQBQ"/>
    <property type="match status" value="1"/>
</dbReference>
<feature type="domain" description="Transglutaminase-like" evidence="1">
    <location>
        <begin position="306"/>
        <end position="362"/>
    </location>
</feature>
<name>A0A126R2P8_METOL</name>
<dbReference type="SMART" id="SM00460">
    <property type="entry name" value="TGc"/>
    <property type="match status" value="1"/>
</dbReference>
<sequence length="388" mass="43929">MIGKLYYSHSTNRGSATFTELPFHDASIDWKRTEASTMSFRSPVKLAEADRIRYKSNTLDFGGQIYNIKKSVGDDYTYEVISYLRLYHDKVTCSFKNLTSSQILKKVLKLSRNNFSTSGIKKTSVIHSNVKWENTSIWDIAQQLCWLEHQAGYEVRAKVDANGTLLFNYIPKQQVGYSFTNVLDYEESYDSSDIITKFHITFDGKVVASASSSKDLIAKWGYVSDSEECESTSDTGSNSSSKLDVSLKNDAMIQKYNINSKVVNQALSIAKKGNSQYQNLKLLYEWCNKNIGYSSYANTKYKAEGTLSKRKGNCCDNAHLLIAMARSIGIKARYCHAKNGKGGHIYGEYYVKNKWIVVDTGTKSSSKYWNGHWNGFGGTKKRYETLPF</sequence>
<dbReference type="Pfam" id="PF01841">
    <property type="entry name" value="Transglut_core"/>
    <property type="match status" value="1"/>
</dbReference>